<dbReference type="InterPro" id="IPR015422">
    <property type="entry name" value="PyrdxlP-dep_Trfase_small"/>
</dbReference>
<dbReference type="SUPFAM" id="SSF53383">
    <property type="entry name" value="PLP-dependent transferases"/>
    <property type="match status" value="1"/>
</dbReference>
<dbReference type="RefSeq" id="WP_095415201.1">
    <property type="nucleotide sequence ID" value="NZ_CP018477.1"/>
</dbReference>
<dbReference type="InterPro" id="IPR015421">
    <property type="entry name" value="PyrdxlP-dep_Trfase_major"/>
</dbReference>
<evidence type="ECO:0008006" key="3">
    <source>
        <dbReference type="Google" id="ProtNLM"/>
    </source>
</evidence>
<dbReference type="EMBL" id="CP018477">
    <property type="protein sequence ID" value="ASV75025.1"/>
    <property type="molecule type" value="Genomic_DNA"/>
</dbReference>
<dbReference type="InterPro" id="IPR015424">
    <property type="entry name" value="PyrdxlP-dep_Trfase"/>
</dbReference>
<organism evidence="1 2">
    <name type="scientific">Thermogutta terrifontis</name>
    <dbReference type="NCBI Taxonomy" id="1331910"/>
    <lineage>
        <taxon>Bacteria</taxon>
        <taxon>Pseudomonadati</taxon>
        <taxon>Planctomycetota</taxon>
        <taxon>Planctomycetia</taxon>
        <taxon>Pirellulales</taxon>
        <taxon>Thermoguttaceae</taxon>
        <taxon>Thermogutta</taxon>
    </lineage>
</organism>
<dbReference type="Proteomes" id="UP000215086">
    <property type="component" value="Chromosome"/>
</dbReference>
<evidence type="ECO:0000313" key="1">
    <source>
        <dbReference type="EMBL" id="ASV75025.1"/>
    </source>
</evidence>
<reference evidence="1 2" key="1">
    <citation type="journal article" name="Front. Microbiol.">
        <title>Sugar Metabolism of the First Thermophilic Planctomycete Thermogutta terrifontis: Comparative Genomic and Transcriptomic Approaches.</title>
        <authorList>
            <person name="Elcheninov A.G."/>
            <person name="Menzel P."/>
            <person name="Gudbergsdottir S.R."/>
            <person name="Slesarev A.I."/>
            <person name="Kadnikov V.V."/>
            <person name="Krogh A."/>
            <person name="Bonch-Osmolovskaya E.A."/>
            <person name="Peng X."/>
            <person name="Kublanov I.V."/>
        </authorList>
    </citation>
    <scope>NUCLEOTIDE SEQUENCE [LARGE SCALE GENOMIC DNA]</scope>
    <source>
        <strain evidence="1 2">R1</strain>
    </source>
</reference>
<evidence type="ECO:0000313" key="2">
    <source>
        <dbReference type="Proteomes" id="UP000215086"/>
    </source>
</evidence>
<dbReference type="Gene3D" id="3.90.1150.10">
    <property type="entry name" value="Aspartate Aminotransferase, domain 1"/>
    <property type="match status" value="1"/>
</dbReference>
<gene>
    <name evidence="1" type="ORF">THTE_2423</name>
</gene>
<protein>
    <recommendedName>
        <fullName evidence="3">dTDP-4-amino-4,6-dideoxygalactose transaminase</fullName>
    </recommendedName>
</protein>
<dbReference type="AlphaFoldDB" id="A0A286RGE5"/>
<proteinExistence type="predicted"/>
<keyword evidence="2" id="KW-1185">Reference proteome</keyword>
<dbReference type="OrthoDB" id="8955051at2"/>
<dbReference type="KEGG" id="ttf:THTE_2423"/>
<name>A0A286RGE5_9BACT</name>
<dbReference type="Gene3D" id="3.40.640.10">
    <property type="entry name" value="Type I PLP-dependent aspartate aminotransferase-like (Major domain)"/>
    <property type="match status" value="1"/>
</dbReference>
<sequence>METSIPWEHGSEFGWILPLDYPYPKRALPANAVLFGNGRQALAAALLAGKKQRGWHRCYVPSYICQSVVDAVLATGLECIPYPDLPIGQPELNYRNLQPSDCVLIVNHFGWRSPQFSQLVRTTPAGLIEDHTHDPWSAWASNSSADFCIVSLRKTLPLPDGGAIWSPRGHPIEPPSIEEPDHQRAALQKLAGMLLKAEYLRGGSVEKSLFRSLQTSGENLFKTLPLSKPLEITSHLLDRLPWDQWRSKRRVNVEYLAGLLRTIKQVEVLNPPRMAESCSFGVVIRCPTNSVRDQLRQYLIERQIYPAVLWPKNCHMMNDCQAVEFSERILFFHADFRYEVTDLERVVQAVRNFFGSW</sequence>
<accession>A0A286RGE5</accession>